<comment type="caution">
    <text evidence="2">The sequence shown here is derived from an EMBL/GenBank/DDBJ whole genome shotgun (WGS) entry which is preliminary data.</text>
</comment>
<dbReference type="Proteomes" id="UP000037035">
    <property type="component" value="Unassembled WGS sequence"/>
</dbReference>
<protein>
    <submittedName>
        <fullName evidence="2">Uncharacterized protein</fullName>
    </submittedName>
</protein>
<accession>A0A0L6VCT6</accession>
<evidence type="ECO:0000256" key="1">
    <source>
        <dbReference type="SAM" id="MobiDB-lite"/>
    </source>
</evidence>
<gene>
    <name evidence="2" type="ORF">VP01_203g13</name>
</gene>
<dbReference type="AlphaFoldDB" id="A0A0L6VCT6"/>
<name>A0A0L6VCT6_9BASI</name>
<evidence type="ECO:0000313" key="3">
    <source>
        <dbReference type="Proteomes" id="UP000037035"/>
    </source>
</evidence>
<sequence>MWVDGAGYLPGRNPARQISFGTLTVFRNGLSNYFLLQIDRTRPAVGGKLCYWRWFLSGDVQWGPVLSLDPDMFHQLVPNFATSSSGITGEHGGHSIPPGFKFSSSKKMNLLSKMPWNSARSLRHNKLLAWCCCIYTMRSVRTYPYLQDVVDGHKLTPGLPSSAEDFLAPFLQHDEMNQEGFIEYKPPQGNPLVTHYQPGLFDSNSQWLGWNVDHEDPNANLENGVMSMAAKRQKTVHDGQFATPALQSNYGFDTSFATGTTNEDTFWPVGIIGTQTHQAGDHSNQFLSPSTSASPFPFNPNHVTQEPMFQSMPTHEFERPEEDSNVSQLCEEFLSSEFRHLDDLSWFSSLGHVQPASSSPHEEQLVPGVLIPAEPKLQSIASHQLTSPHDDLIYSGKDKQLLSELENFDDVSWPLHHAYGSNDYPQDGAHNQIQSHPPLDNHQDMQASPSSRLVTGGSSPVPPIGKLSVKLDKNSAPVHDNLVWDPKIAELTIPSTSIDEEIMREFMHKFILRTGNLLKSQNLKKVDEGFNAHLRDQLPVKLYRFSKNPVLYQIKVTISPEFAKNPDDFPLNRERKILKQVTNLISWLLYLNSAVFRNLDATETLSNNHKLVDWIFNQIFEPQNSLPVIGRFRKQDIQAFTKGKEFGPIQTMLITLLSSSLGSRREPQTALMILSNYYEYECPEVMFALKNGQIPDLRSLAIESHKPKMIVGSGLDEGSWIQNLGNFPVRSLKLLPESLKPKFVYADPLRGFILPDWGPREPETLDHIRKIASARIPRTQSRSYKFNDSKFPIVITLRKEVDNQGRNLGWVWLAHTGHQIPIEKRTILNRLKKFMRYLNLCHSTLLGHMKKTKFQIDFELQPLLINWIHEVLFDVNQNKLPLVGDFILEDGRSIDSYSPEDFNVIQRLLVCLITSQDSHRRFFQGALSVFGYWLKNMAGMIYSQLFKNDEEYWDIITKMISSLLQG</sequence>
<reference evidence="2 3" key="1">
    <citation type="submission" date="2015-08" db="EMBL/GenBank/DDBJ databases">
        <title>Next Generation Sequencing and Analysis of the Genome of Puccinia sorghi L Schw, the Causal Agent of Maize Common Rust.</title>
        <authorList>
            <person name="Rochi L."/>
            <person name="Burguener G."/>
            <person name="Darino M."/>
            <person name="Turjanski A."/>
            <person name="Kreff E."/>
            <person name="Dieguez M.J."/>
            <person name="Sacco F."/>
        </authorList>
    </citation>
    <scope>NUCLEOTIDE SEQUENCE [LARGE SCALE GENOMIC DNA]</scope>
    <source>
        <strain evidence="2 3">RO10H11247</strain>
    </source>
</reference>
<keyword evidence="3" id="KW-1185">Reference proteome</keyword>
<dbReference type="EMBL" id="LAVV01006882">
    <property type="protein sequence ID" value="KNZ57925.1"/>
    <property type="molecule type" value="Genomic_DNA"/>
</dbReference>
<dbReference type="OrthoDB" id="2499284at2759"/>
<feature type="region of interest" description="Disordered" evidence="1">
    <location>
        <begin position="422"/>
        <end position="459"/>
    </location>
</feature>
<organism evidence="2 3">
    <name type="scientific">Puccinia sorghi</name>
    <dbReference type="NCBI Taxonomy" id="27349"/>
    <lineage>
        <taxon>Eukaryota</taxon>
        <taxon>Fungi</taxon>
        <taxon>Dikarya</taxon>
        <taxon>Basidiomycota</taxon>
        <taxon>Pucciniomycotina</taxon>
        <taxon>Pucciniomycetes</taxon>
        <taxon>Pucciniales</taxon>
        <taxon>Pucciniaceae</taxon>
        <taxon>Puccinia</taxon>
    </lineage>
</organism>
<evidence type="ECO:0000313" key="2">
    <source>
        <dbReference type="EMBL" id="KNZ57925.1"/>
    </source>
</evidence>
<proteinExistence type="predicted"/>
<feature type="compositionally biased region" description="Polar residues" evidence="1">
    <location>
        <begin position="444"/>
        <end position="458"/>
    </location>
</feature>
<dbReference type="VEuPathDB" id="FungiDB:VP01_203g13"/>